<dbReference type="AlphaFoldDB" id="A0A448ZYV4"/>
<proteinExistence type="predicted"/>
<evidence type="ECO:0000256" key="5">
    <source>
        <dbReference type="ARBA" id="ARBA00023288"/>
    </source>
</evidence>
<dbReference type="PIRSF" id="PIRSF032900">
    <property type="entry name" value="Mycoplasma_p48"/>
    <property type="match status" value="1"/>
</dbReference>
<dbReference type="GO" id="GO:0005886">
    <property type="term" value="C:plasma membrane"/>
    <property type="evidence" value="ECO:0007669"/>
    <property type="project" value="UniProtKB-SubCell"/>
</dbReference>
<protein>
    <submittedName>
        <fullName evidence="8">Basic membrane protein</fullName>
    </submittedName>
</protein>
<dbReference type="Pfam" id="PF02608">
    <property type="entry name" value="Bmp"/>
    <property type="match status" value="1"/>
</dbReference>
<evidence type="ECO:0000256" key="2">
    <source>
        <dbReference type="ARBA" id="ARBA00022475"/>
    </source>
</evidence>
<keyword evidence="4" id="KW-0472">Membrane</keyword>
<keyword evidence="5" id="KW-0449">Lipoprotein</keyword>
<dbReference type="PROSITE" id="PS51257">
    <property type="entry name" value="PROKAR_LIPOPROTEIN"/>
    <property type="match status" value="1"/>
</dbReference>
<dbReference type="PANTHER" id="PTHR34296:SF2">
    <property type="entry name" value="ABC TRANSPORTER GUANOSINE-BINDING PROTEIN NUPN"/>
    <property type="match status" value="1"/>
</dbReference>
<dbReference type="Gene3D" id="3.40.50.2300">
    <property type="match status" value="2"/>
</dbReference>
<evidence type="ECO:0000256" key="4">
    <source>
        <dbReference type="ARBA" id="ARBA00023136"/>
    </source>
</evidence>
<evidence type="ECO:0000256" key="1">
    <source>
        <dbReference type="ARBA" id="ARBA00004236"/>
    </source>
</evidence>
<evidence type="ECO:0000259" key="7">
    <source>
        <dbReference type="Pfam" id="PF02608"/>
    </source>
</evidence>
<evidence type="ECO:0000313" key="8">
    <source>
        <dbReference type="EMBL" id="VEU56325.1"/>
    </source>
</evidence>
<feature type="domain" description="ABC transporter substrate-binding protein PnrA-like" evidence="7">
    <location>
        <begin position="60"/>
        <end position="376"/>
    </location>
</feature>
<dbReference type="InterPro" id="IPR050957">
    <property type="entry name" value="BMP_lipoprotein"/>
</dbReference>
<dbReference type="EMBL" id="LR214939">
    <property type="protein sequence ID" value="VEU56325.1"/>
    <property type="molecule type" value="Genomic_DNA"/>
</dbReference>
<dbReference type="InterPro" id="IPR008107">
    <property type="entry name" value="Mycoplasma_p48"/>
</dbReference>
<keyword evidence="3 6" id="KW-0732">Signal</keyword>
<keyword evidence="2" id="KW-1003">Cell membrane</keyword>
<sequence>MKKFAKLFLTLGVVSSAIAPLTMVACGDPKHPKSPTEWVADVKENSKFKLENTQSVPKMAVITDGGDLNDKSFNQSAWEGLLKIANQNKLGLDKYDIFEVAGSDFSAAYNAALAGGYKYWVLPGFMHQAAIKDFYAKNKTAMEKAGVTLIALDFDLKGADIPEGRGISLNFKTKEGGFMAGYAAAKFLSSNTNEKDRTASTFGGGDFPGVTDFNEGFLKGIQQWNSEQTDSSKKIKITDEVIALDSGFAPNDKMNSVINAVLAKNPKLVLPVAGPATNIMTSKEEFNTKYAIGVDSDQALTAPKNKERFFTSILKRIGQAVYDTLGGLLTNDKSFIGNYEEGKTNSSLVKGVKDGWVGLTDTHITGDKQKEAEDALNTAKAKFNGLNEEQLKWLLGNKATQSGAEIEKVVDRLKEIIKEINKRN</sequence>
<dbReference type="RefSeq" id="WP_024544086.1">
    <property type="nucleotide sequence ID" value="NZ_BPLV01000001.1"/>
</dbReference>
<evidence type="ECO:0000256" key="6">
    <source>
        <dbReference type="SAM" id="SignalP"/>
    </source>
</evidence>
<organism evidence="8">
    <name type="scientific">Metamycoplasma salivarium</name>
    <name type="common">Mycoplasma salivarium</name>
    <dbReference type="NCBI Taxonomy" id="2124"/>
    <lineage>
        <taxon>Bacteria</taxon>
        <taxon>Bacillati</taxon>
        <taxon>Mycoplasmatota</taxon>
        <taxon>Mycoplasmoidales</taxon>
        <taxon>Metamycoplasmataceae</taxon>
        <taxon>Metamycoplasma</taxon>
    </lineage>
</organism>
<gene>
    <name evidence="8" type="ORF">NCTC10113_01229</name>
</gene>
<name>A0A448ZYV4_METSV</name>
<feature type="chain" id="PRO_5019139709" evidence="6">
    <location>
        <begin position="20"/>
        <end position="424"/>
    </location>
</feature>
<geneLocation type="plasmid" evidence="8">
    <name>2</name>
</geneLocation>
<evidence type="ECO:0000256" key="3">
    <source>
        <dbReference type="ARBA" id="ARBA00022729"/>
    </source>
</evidence>
<dbReference type="PRINTS" id="PR01733">
    <property type="entry name" value="LIPPROTEIN48"/>
</dbReference>
<feature type="signal peptide" evidence="6">
    <location>
        <begin position="1"/>
        <end position="19"/>
    </location>
</feature>
<dbReference type="InterPro" id="IPR003760">
    <property type="entry name" value="PnrA-like"/>
</dbReference>
<reference evidence="8" key="1">
    <citation type="submission" date="2019-01" db="EMBL/GenBank/DDBJ databases">
        <authorList>
            <consortium name="Pathogen Informatics"/>
        </authorList>
    </citation>
    <scope>NUCLEOTIDE SEQUENCE [LARGE SCALE GENOMIC DNA]</scope>
    <source>
        <strain evidence="8">NCTC10113</strain>
    </source>
</reference>
<dbReference type="PANTHER" id="PTHR34296">
    <property type="entry name" value="TRANSCRIPTIONAL ACTIVATOR PROTEIN MED"/>
    <property type="match status" value="1"/>
</dbReference>
<accession>A0A448ZYV4</accession>
<keyword evidence="8" id="KW-0614">Plasmid</keyword>
<comment type="subcellular location">
    <subcellularLocation>
        <location evidence="1">Cell membrane</location>
    </subcellularLocation>
</comment>